<proteinExistence type="predicted"/>
<comment type="caution">
    <text evidence="2">The sequence shown here is derived from an EMBL/GenBank/DDBJ whole genome shotgun (WGS) entry which is preliminary data.</text>
</comment>
<sequence>MSMIIAGSNLGVFSSPYIINKIPEFFGKDLTMFPFLFAGICFTVLAAGALIFYMFHKKKEAVAL</sequence>
<keyword evidence="1" id="KW-0812">Transmembrane</keyword>
<protein>
    <submittedName>
        <fullName evidence="2">Uncharacterized protein</fullName>
    </submittedName>
</protein>
<keyword evidence="3" id="KW-1185">Reference proteome</keyword>
<dbReference type="AlphaFoldDB" id="A0A3P3U486"/>
<keyword evidence="1" id="KW-0472">Membrane</keyword>
<organism evidence="2 3">
    <name type="scientific">Paenibacillus oralis</name>
    <dbReference type="NCBI Taxonomy" id="2490856"/>
    <lineage>
        <taxon>Bacteria</taxon>
        <taxon>Bacillati</taxon>
        <taxon>Bacillota</taxon>
        <taxon>Bacilli</taxon>
        <taxon>Bacillales</taxon>
        <taxon>Paenibacillaceae</taxon>
        <taxon>Paenibacillus</taxon>
    </lineage>
</organism>
<gene>
    <name evidence="2" type="ORF">EHV15_21150</name>
</gene>
<name>A0A3P3U486_9BACL</name>
<feature type="transmembrane region" description="Helical" evidence="1">
    <location>
        <begin position="33"/>
        <end position="55"/>
    </location>
</feature>
<dbReference type="Proteomes" id="UP000267017">
    <property type="component" value="Unassembled WGS sequence"/>
</dbReference>
<evidence type="ECO:0000256" key="1">
    <source>
        <dbReference type="SAM" id="Phobius"/>
    </source>
</evidence>
<evidence type="ECO:0000313" key="2">
    <source>
        <dbReference type="EMBL" id="RRJ65141.1"/>
    </source>
</evidence>
<accession>A0A3P3U486</accession>
<dbReference type="OrthoDB" id="1650550at2"/>
<dbReference type="RefSeq" id="WP_128632940.1">
    <property type="nucleotide sequence ID" value="NZ_RRCN01000001.1"/>
</dbReference>
<reference evidence="2 3" key="1">
    <citation type="submission" date="2018-11" db="EMBL/GenBank/DDBJ databases">
        <title>Genome sequencing of Paenibacillus sp. KCOM 3021 (= ChDC PVNT-B20).</title>
        <authorList>
            <person name="Kook J.-K."/>
            <person name="Park S.-N."/>
            <person name="Lim Y.K."/>
        </authorList>
    </citation>
    <scope>NUCLEOTIDE SEQUENCE [LARGE SCALE GENOMIC DNA]</scope>
    <source>
        <strain evidence="2 3">KCOM 3021</strain>
    </source>
</reference>
<evidence type="ECO:0000313" key="3">
    <source>
        <dbReference type="Proteomes" id="UP000267017"/>
    </source>
</evidence>
<keyword evidence="1" id="KW-1133">Transmembrane helix</keyword>
<dbReference type="EMBL" id="RRCN01000001">
    <property type="protein sequence ID" value="RRJ65141.1"/>
    <property type="molecule type" value="Genomic_DNA"/>
</dbReference>